<feature type="region of interest" description="Disordered" evidence="1">
    <location>
        <begin position="1"/>
        <end position="33"/>
    </location>
</feature>
<evidence type="ECO:0000256" key="1">
    <source>
        <dbReference type="SAM" id="MobiDB-lite"/>
    </source>
</evidence>
<comment type="caution">
    <text evidence="2">The sequence shown here is derived from an EMBL/GenBank/DDBJ whole genome shotgun (WGS) entry which is preliminary data.</text>
</comment>
<evidence type="ECO:0000313" key="2">
    <source>
        <dbReference type="EMBL" id="GAA2493439.1"/>
    </source>
</evidence>
<dbReference type="Proteomes" id="UP001501358">
    <property type="component" value="Unassembled WGS sequence"/>
</dbReference>
<protein>
    <recommendedName>
        <fullName evidence="4">Lipoprotein</fullName>
    </recommendedName>
</protein>
<accession>A0ABN3M048</accession>
<feature type="compositionally biased region" description="Low complexity" evidence="1">
    <location>
        <begin position="17"/>
        <end position="33"/>
    </location>
</feature>
<name>A0ABN3M048_9ACTN</name>
<dbReference type="RefSeq" id="WP_344383846.1">
    <property type="nucleotide sequence ID" value="NZ_BAAATA010000017.1"/>
</dbReference>
<reference evidence="2 3" key="1">
    <citation type="journal article" date="2019" name="Int. J. Syst. Evol. Microbiol.">
        <title>The Global Catalogue of Microorganisms (GCM) 10K type strain sequencing project: providing services to taxonomists for standard genome sequencing and annotation.</title>
        <authorList>
            <consortium name="The Broad Institute Genomics Platform"/>
            <consortium name="The Broad Institute Genome Sequencing Center for Infectious Disease"/>
            <person name="Wu L."/>
            <person name="Ma J."/>
        </authorList>
    </citation>
    <scope>NUCLEOTIDE SEQUENCE [LARGE SCALE GENOMIC DNA]</scope>
    <source>
        <strain evidence="2 3">JCM 6307</strain>
    </source>
</reference>
<dbReference type="EMBL" id="BAAATA010000017">
    <property type="protein sequence ID" value="GAA2493439.1"/>
    <property type="molecule type" value="Genomic_DNA"/>
</dbReference>
<feature type="region of interest" description="Disordered" evidence="1">
    <location>
        <begin position="83"/>
        <end position="113"/>
    </location>
</feature>
<evidence type="ECO:0008006" key="4">
    <source>
        <dbReference type="Google" id="ProtNLM"/>
    </source>
</evidence>
<gene>
    <name evidence="2" type="ORF">GCM10010406_31890</name>
</gene>
<proteinExistence type="predicted"/>
<sequence>MTGQGHEAHAGSGGPHGRPAAAPGSPAAPAAPAIPAAPAAPRAATVPAAALLLVLLALSAAGCGSEAPDPGEAARSATAAARSVLDKVREGTDAGGDVRVGRTETDESGRSTATVTVTNRADKPYRYSVAVDFKDADGTVHDAVVVALPEVPAGGTAKAVARSNRDLPEGVTARLSRAVRY</sequence>
<evidence type="ECO:0000313" key="3">
    <source>
        <dbReference type="Proteomes" id="UP001501358"/>
    </source>
</evidence>
<keyword evidence="3" id="KW-1185">Reference proteome</keyword>
<organism evidence="2 3">
    <name type="scientific">Streptomyces thermolineatus</name>
    <dbReference type="NCBI Taxonomy" id="44033"/>
    <lineage>
        <taxon>Bacteria</taxon>
        <taxon>Bacillati</taxon>
        <taxon>Actinomycetota</taxon>
        <taxon>Actinomycetes</taxon>
        <taxon>Kitasatosporales</taxon>
        <taxon>Streptomycetaceae</taxon>
        <taxon>Streptomyces</taxon>
    </lineage>
</organism>
<feature type="compositionally biased region" description="Basic and acidic residues" evidence="1">
    <location>
        <begin position="99"/>
        <end position="109"/>
    </location>
</feature>